<evidence type="ECO:0000256" key="1">
    <source>
        <dbReference type="SAM" id="Phobius"/>
    </source>
</evidence>
<name>A0A2M6WP52_9BACT</name>
<feature type="transmembrane region" description="Helical" evidence="1">
    <location>
        <begin position="385"/>
        <end position="407"/>
    </location>
</feature>
<protein>
    <recommendedName>
        <fullName evidence="4">Glycosyltransferase RgtA/B/C/D-like domain-containing protein</fullName>
    </recommendedName>
</protein>
<feature type="transmembrane region" description="Helical" evidence="1">
    <location>
        <begin position="12"/>
        <end position="31"/>
    </location>
</feature>
<feature type="transmembrane region" description="Helical" evidence="1">
    <location>
        <begin position="78"/>
        <end position="96"/>
    </location>
</feature>
<sequence length="645" mass="73144">MIKYLKNQPLEATLWLFSSLIITSALVYKVYSLNWIGVIISLVLALSLWLGLIRLISQKAEYTPQSKIQLKSLGTWDLILLITYPIIILGALYLLGQSRSDEALVSPWTTVPGYFFVLYFSATAILLSLIIRAQKNTVLHSLNLILIVIHYLLSFIIAVIVYKIGYGYDPFIHQATMDLIDKQGAVEPKPFYYLGQYGLIVTIHKLTGLSIVILDKLLVPVLAAIFLPRALNTFIKKHFTNNTWSQLLLLTVLIIPFGFFILSTPQNLAWLFLALTVLYSAIDYRLALILALATCLIHPLAGIPAVALGLLLLVNHYRPKVNQKIIKISYRAIFLLVLLGIPTAFYLSGQSEIVLSLNSYSSFLITLAPHLALPYKETWLLNLMYFYGQNLQLFITLLILSGSIIIYRRHSNNLKLTAPLLIAVATLGAYFLVSQLSFNLIAYEQNDFAKRLIMLIVILCSPAIIMALENLTAKILTQNKFYRFSALILLLSLITTSLYLSYPRADHYYNSKAYAVSASDQLAVNWIEKQTTNPYIVLANQQTSAMALRTFGFNRYYNNIYFYPIPTSGPLYQYFLDMVYNEASSETMNEAMDLAQVNEAYFVLPKYWWAFSQILAEAKLSADSWEKIGDGQSYVFKYTKDVIEF</sequence>
<feature type="transmembrane region" description="Helical" evidence="1">
    <location>
        <begin position="419"/>
        <end position="440"/>
    </location>
</feature>
<feature type="transmembrane region" description="Helical" evidence="1">
    <location>
        <begin position="328"/>
        <end position="347"/>
    </location>
</feature>
<evidence type="ECO:0008006" key="4">
    <source>
        <dbReference type="Google" id="ProtNLM"/>
    </source>
</evidence>
<evidence type="ECO:0000313" key="3">
    <source>
        <dbReference type="Proteomes" id="UP000228900"/>
    </source>
</evidence>
<accession>A0A2M6WP52</accession>
<dbReference type="Proteomes" id="UP000228900">
    <property type="component" value="Unassembled WGS sequence"/>
</dbReference>
<feature type="transmembrane region" description="Helical" evidence="1">
    <location>
        <begin position="286"/>
        <end position="316"/>
    </location>
</feature>
<feature type="transmembrane region" description="Helical" evidence="1">
    <location>
        <begin position="247"/>
        <end position="266"/>
    </location>
</feature>
<keyword evidence="1" id="KW-0472">Membrane</keyword>
<dbReference type="EMBL" id="PFAQ01000042">
    <property type="protein sequence ID" value="PIT94577.1"/>
    <property type="molecule type" value="Genomic_DNA"/>
</dbReference>
<comment type="caution">
    <text evidence="2">The sequence shown here is derived from an EMBL/GenBank/DDBJ whole genome shotgun (WGS) entry which is preliminary data.</text>
</comment>
<keyword evidence="1" id="KW-0812">Transmembrane</keyword>
<gene>
    <name evidence="2" type="ORF">COT98_02880</name>
</gene>
<proteinExistence type="predicted"/>
<feature type="transmembrane region" description="Helical" evidence="1">
    <location>
        <begin position="142"/>
        <end position="162"/>
    </location>
</feature>
<evidence type="ECO:0000313" key="2">
    <source>
        <dbReference type="EMBL" id="PIT94577.1"/>
    </source>
</evidence>
<feature type="transmembrane region" description="Helical" evidence="1">
    <location>
        <begin position="481"/>
        <end position="502"/>
    </location>
</feature>
<reference evidence="3" key="1">
    <citation type="submission" date="2017-09" db="EMBL/GenBank/DDBJ databases">
        <title>Depth-based differentiation of microbial function through sediment-hosted aquifers and enrichment of novel symbionts in the deep terrestrial subsurface.</title>
        <authorList>
            <person name="Probst A.J."/>
            <person name="Ladd B."/>
            <person name="Jarett J.K."/>
            <person name="Geller-Mcgrath D.E."/>
            <person name="Sieber C.M.K."/>
            <person name="Emerson J.B."/>
            <person name="Anantharaman K."/>
            <person name="Thomas B.C."/>
            <person name="Malmstrom R."/>
            <person name="Stieglmeier M."/>
            <person name="Klingl A."/>
            <person name="Woyke T."/>
            <person name="Ryan C.M."/>
            <person name="Banfield J.F."/>
        </authorList>
    </citation>
    <scope>NUCLEOTIDE SEQUENCE [LARGE SCALE GENOMIC DNA]</scope>
</reference>
<feature type="transmembrane region" description="Helical" evidence="1">
    <location>
        <begin position="111"/>
        <end position="130"/>
    </location>
</feature>
<organism evidence="2 3">
    <name type="scientific">Candidatus Falkowbacteria bacterium CG10_big_fil_rev_8_21_14_0_10_39_9</name>
    <dbReference type="NCBI Taxonomy" id="1974566"/>
    <lineage>
        <taxon>Bacteria</taxon>
        <taxon>Candidatus Falkowiibacteriota</taxon>
    </lineage>
</organism>
<feature type="transmembrane region" description="Helical" evidence="1">
    <location>
        <begin position="37"/>
        <end position="57"/>
    </location>
</feature>
<dbReference type="AlphaFoldDB" id="A0A2M6WP52"/>
<feature type="transmembrane region" description="Helical" evidence="1">
    <location>
        <begin position="452"/>
        <end position="469"/>
    </location>
</feature>
<feature type="transmembrane region" description="Helical" evidence="1">
    <location>
        <begin position="206"/>
        <end position="227"/>
    </location>
</feature>
<keyword evidence="1" id="KW-1133">Transmembrane helix</keyword>